<keyword evidence="1" id="KW-0812">Transmembrane</keyword>
<name>A0ABV7TFZ2_9RHOB</name>
<accession>A0ABV7TFZ2</accession>
<dbReference type="EMBL" id="JBHRXI010000006">
    <property type="protein sequence ID" value="MFC3613644.1"/>
    <property type="molecule type" value="Genomic_DNA"/>
</dbReference>
<feature type="transmembrane region" description="Helical" evidence="1">
    <location>
        <begin position="45"/>
        <end position="66"/>
    </location>
</feature>
<keyword evidence="1" id="KW-0472">Membrane</keyword>
<keyword evidence="3" id="KW-1185">Reference proteome</keyword>
<gene>
    <name evidence="2" type="ORF">ACFORG_07710</name>
</gene>
<evidence type="ECO:0000313" key="2">
    <source>
        <dbReference type="EMBL" id="MFC3613644.1"/>
    </source>
</evidence>
<organism evidence="2 3">
    <name type="scientific">Lutimaribacter marinistellae</name>
    <dbReference type="NCBI Taxonomy" id="1820329"/>
    <lineage>
        <taxon>Bacteria</taxon>
        <taxon>Pseudomonadati</taxon>
        <taxon>Pseudomonadota</taxon>
        <taxon>Alphaproteobacteria</taxon>
        <taxon>Rhodobacterales</taxon>
        <taxon>Roseobacteraceae</taxon>
        <taxon>Lutimaribacter</taxon>
    </lineage>
</organism>
<sequence length="154" mass="16250">MTVPGQDLSRNGPAWHRRALGNTCEFVNLCYPDPAMKLSSRIIPLRALVVLLVVALATTGFAHRFLTPSQAEAMEFAVTFGLDASGICGDAGDMGAAPECGACLLHAAMSLPEPAVAVIIAELSLDPAEWVPQPLLLHELTAESIRPARAPPIV</sequence>
<evidence type="ECO:0000313" key="3">
    <source>
        <dbReference type="Proteomes" id="UP001595629"/>
    </source>
</evidence>
<protein>
    <submittedName>
        <fullName evidence="2">Polyketide synthase</fullName>
    </submittedName>
</protein>
<keyword evidence="1" id="KW-1133">Transmembrane helix</keyword>
<comment type="caution">
    <text evidence="2">The sequence shown here is derived from an EMBL/GenBank/DDBJ whole genome shotgun (WGS) entry which is preliminary data.</text>
</comment>
<dbReference type="RefSeq" id="WP_386734831.1">
    <property type="nucleotide sequence ID" value="NZ_JBHRXI010000006.1"/>
</dbReference>
<proteinExistence type="predicted"/>
<evidence type="ECO:0000256" key="1">
    <source>
        <dbReference type="SAM" id="Phobius"/>
    </source>
</evidence>
<reference evidence="3" key="1">
    <citation type="journal article" date="2019" name="Int. J. Syst. Evol. Microbiol.">
        <title>The Global Catalogue of Microorganisms (GCM) 10K type strain sequencing project: providing services to taxonomists for standard genome sequencing and annotation.</title>
        <authorList>
            <consortium name="The Broad Institute Genomics Platform"/>
            <consortium name="The Broad Institute Genome Sequencing Center for Infectious Disease"/>
            <person name="Wu L."/>
            <person name="Ma J."/>
        </authorList>
    </citation>
    <scope>NUCLEOTIDE SEQUENCE [LARGE SCALE GENOMIC DNA]</scope>
    <source>
        <strain evidence="3">KCTC 42911</strain>
    </source>
</reference>
<dbReference type="Proteomes" id="UP001595629">
    <property type="component" value="Unassembled WGS sequence"/>
</dbReference>